<dbReference type="AlphaFoldDB" id="A0A0C3BYV6"/>
<accession>A0A0C3BYV6</accession>
<dbReference type="InParanoid" id="A0A0C3BYV6"/>
<dbReference type="HOGENOM" id="CLU_1156771_0_0_1"/>
<dbReference type="EMBL" id="KN832971">
    <property type="protein sequence ID" value="KIM91733.1"/>
    <property type="molecule type" value="Genomic_DNA"/>
</dbReference>
<gene>
    <name evidence="1" type="ORF">PILCRDRAFT_83825</name>
</gene>
<proteinExistence type="predicted"/>
<dbReference type="Proteomes" id="UP000054166">
    <property type="component" value="Unassembled WGS sequence"/>
</dbReference>
<evidence type="ECO:0000313" key="2">
    <source>
        <dbReference type="Proteomes" id="UP000054166"/>
    </source>
</evidence>
<reference evidence="1 2" key="1">
    <citation type="submission" date="2014-04" db="EMBL/GenBank/DDBJ databases">
        <authorList>
            <consortium name="DOE Joint Genome Institute"/>
            <person name="Kuo A."/>
            <person name="Tarkka M."/>
            <person name="Buscot F."/>
            <person name="Kohler A."/>
            <person name="Nagy L.G."/>
            <person name="Floudas D."/>
            <person name="Copeland A."/>
            <person name="Barry K.W."/>
            <person name="Cichocki N."/>
            <person name="Veneault-Fourrey C."/>
            <person name="LaButti K."/>
            <person name="Lindquist E.A."/>
            <person name="Lipzen A."/>
            <person name="Lundell T."/>
            <person name="Morin E."/>
            <person name="Murat C."/>
            <person name="Sun H."/>
            <person name="Tunlid A."/>
            <person name="Henrissat B."/>
            <person name="Grigoriev I.V."/>
            <person name="Hibbett D.S."/>
            <person name="Martin F."/>
            <person name="Nordberg H.P."/>
            <person name="Cantor M.N."/>
            <person name="Hua S.X."/>
        </authorList>
    </citation>
    <scope>NUCLEOTIDE SEQUENCE [LARGE SCALE GENOMIC DNA]</scope>
    <source>
        <strain evidence="1 2">F 1598</strain>
    </source>
</reference>
<name>A0A0C3BYV6_PILCF</name>
<reference evidence="2" key="2">
    <citation type="submission" date="2015-01" db="EMBL/GenBank/DDBJ databases">
        <title>Evolutionary Origins and Diversification of the Mycorrhizal Mutualists.</title>
        <authorList>
            <consortium name="DOE Joint Genome Institute"/>
            <consortium name="Mycorrhizal Genomics Consortium"/>
            <person name="Kohler A."/>
            <person name="Kuo A."/>
            <person name="Nagy L.G."/>
            <person name="Floudas D."/>
            <person name="Copeland A."/>
            <person name="Barry K.W."/>
            <person name="Cichocki N."/>
            <person name="Veneault-Fourrey C."/>
            <person name="LaButti K."/>
            <person name="Lindquist E.A."/>
            <person name="Lipzen A."/>
            <person name="Lundell T."/>
            <person name="Morin E."/>
            <person name="Murat C."/>
            <person name="Riley R."/>
            <person name="Ohm R."/>
            <person name="Sun H."/>
            <person name="Tunlid A."/>
            <person name="Henrissat B."/>
            <person name="Grigoriev I.V."/>
            <person name="Hibbett D.S."/>
            <person name="Martin F."/>
        </authorList>
    </citation>
    <scope>NUCLEOTIDE SEQUENCE [LARGE SCALE GENOMIC DNA]</scope>
    <source>
        <strain evidence="2">F 1598</strain>
    </source>
</reference>
<protein>
    <submittedName>
        <fullName evidence="1">Uncharacterized protein</fullName>
    </submittedName>
</protein>
<evidence type="ECO:0000313" key="1">
    <source>
        <dbReference type="EMBL" id="KIM91733.1"/>
    </source>
</evidence>
<organism evidence="1 2">
    <name type="scientific">Piloderma croceum (strain F 1598)</name>
    <dbReference type="NCBI Taxonomy" id="765440"/>
    <lineage>
        <taxon>Eukaryota</taxon>
        <taxon>Fungi</taxon>
        <taxon>Dikarya</taxon>
        <taxon>Basidiomycota</taxon>
        <taxon>Agaricomycotina</taxon>
        <taxon>Agaricomycetes</taxon>
        <taxon>Agaricomycetidae</taxon>
        <taxon>Atheliales</taxon>
        <taxon>Atheliaceae</taxon>
        <taxon>Piloderma</taxon>
    </lineage>
</organism>
<sequence length="240" mass="27295">MATIALTTLFSASEISGLEGYYGASLTGLRKRTSLNAMGRRVLHEDSSRLPQTQITGSLSLKLEDLSKCQHSVMDTAKTGTEREHVTQSLVTVTDHLRGAKWTVFRTTIQPLKFNWFSPETLFFPHSQLENVLFTWSTQDHKHPWALHTLARWSGNAQPISNPYLRKSSVLPCLMHIALYERKRRRHRLCRKQGSFLRGLAIDYGATAPTLELWLVLSKLAGRLHERATIFLGELQCHLM</sequence>
<keyword evidence="2" id="KW-1185">Reference proteome</keyword>